<feature type="transmembrane region" description="Helical" evidence="1">
    <location>
        <begin position="1060"/>
        <end position="1082"/>
    </location>
</feature>
<dbReference type="PANTHER" id="PTHR11319">
    <property type="entry name" value="G PROTEIN-COUPLED RECEPTOR-RELATED"/>
    <property type="match status" value="1"/>
</dbReference>
<feature type="transmembrane region" description="Helical" evidence="1">
    <location>
        <begin position="1172"/>
        <end position="1200"/>
    </location>
</feature>
<organism evidence="2 3">
    <name type="scientific">Paramecium primaurelia</name>
    <dbReference type="NCBI Taxonomy" id="5886"/>
    <lineage>
        <taxon>Eukaryota</taxon>
        <taxon>Sar</taxon>
        <taxon>Alveolata</taxon>
        <taxon>Ciliophora</taxon>
        <taxon>Intramacronucleata</taxon>
        <taxon>Oligohymenophorea</taxon>
        <taxon>Peniculida</taxon>
        <taxon>Parameciidae</taxon>
        <taxon>Paramecium</taxon>
    </lineage>
</organism>
<protein>
    <recommendedName>
        <fullName evidence="4">Transmembrane protein</fullName>
    </recommendedName>
</protein>
<sequence>MKISQGNIFSIISIISDKVQQIYLENIFYQENSYYQYIVDPTFTSSSLLFINSIYSSIILKNIYCFENSLTNSSNSFITISSSEIKVEQIKVSNHNYLRLELWNKYYDIQIQLLSNLNQIEVNYIIEQVLSIKNKGGAMQLIADKFTLENGFFQYLISRGSSVLDINTKGKGIVVLNNCSIAYSQNNLLLNQEQEGSISINSQNSYLNLLLQNFKFTEILNNLAPAIISVNPSEVSNIIIIKNVQVSNCFSLINLFLSLLFPFENADQNKVIIENILIQQNIQASIQFNKQLNILEQLVISKVTQDNAIINIQGCQLIIRNLIFEGFTLSGILNLINCKTIELVNIFFKEITLFYNLNLLQIEQVSQYKSIIFIQNLNTYQIKKLNIKDQNLSPYIYPNFLIEYTKCQTLKAVQLSINEQQLEKKTNNFEQIQSYSTQDGSILYMKFQNNQTKVHMISIFLQYNDCITCMNGLIFLQLVDFLQIKIEELYCIGNIVQQFGCITALSDIKLQGKLQIMNSLFINNTGSQGLALSSINVKTFISNVKILNNTATQLGGGLYLNLNNADFVINSTYIQHNKAREGGGIYQNGESILSEINFLKSLLNFNKAELTTDNIQELPSHLEISINHQIMPSEQSFDSKSQKSLKLSPYRILQQGKVILSNKLMIPSNQEISKYELYNPKLKKFSAYINEFSIQLKNRFNEQLLNFTNSTCQIMESIIDIKKQVRLSSSNASLIYFNQTTNNFDLGNLIFTFDPYNQTDKQYEIEIYCKTQSLIKELSYKIKVQSLICQLGEFNVLNGCLTCQSTQGFYSVTYNATKCSIFDKTKFEAITSNNIKLKPGYWRPHQESDLVNDCFKNIESCKGGWAVGDDICQIGHVGGLCEECDKQNTRGDGYYFKNDQFTCLNCSNFSINILSLVLITIWVFLSAFITLTSVQKTNQLFASLKLTQNFAHILFKMNINQESILLKLLLNYIWIFSVIFTFNIQFSFSFIFVNQMSDTSYFLTRNLDCEISQSFEIELIYIRVLGMFTLISLQIFVIQLTVNIFIMLTKGKFSSNISSITIIYLYVQNYAALINQLFSILAKREISNIDYVQGDVSLLFDSLNHQAWIYKFALPLSLLIGLILPISLLLFLYKKRNFFDKIQFRRHIGYLFNEYNTNNSFWEWVKLWKKTIIIVILIYFETNIFLKGILIAMCLMIYQIITSSYLPYIYPKLNKLDLNSGQFCSIAIFLAAVQYICEQQGDQILAQILQILIALICFRFSFPYLFDIISAYYKKYKENFLTYLIIILKKFFPQSSLIWKFNDIIDQWRQKSSRIDRNFKKLRRLTISKKCQEKKEQQQIYTTLSLNKVGEAKLKLLKQ</sequence>
<keyword evidence="3" id="KW-1185">Reference proteome</keyword>
<dbReference type="EMBL" id="CAJJDM010000241">
    <property type="protein sequence ID" value="CAD8118266.1"/>
    <property type="molecule type" value="Genomic_DNA"/>
</dbReference>
<name>A0A8S1QRB0_PARPR</name>
<feature type="transmembrane region" description="Helical" evidence="1">
    <location>
        <begin position="969"/>
        <end position="993"/>
    </location>
</feature>
<dbReference type="PANTHER" id="PTHR11319:SF35">
    <property type="entry name" value="OUTER MEMBRANE PROTEIN PMPC-RELATED"/>
    <property type="match status" value="1"/>
</dbReference>
<feature type="transmembrane region" description="Helical" evidence="1">
    <location>
        <begin position="1020"/>
        <end position="1048"/>
    </location>
</feature>
<feature type="transmembrane region" description="Helical" evidence="1">
    <location>
        <begin position="1108"/>
        <end position="1133"/>
    </location>
</feature>
<feature type="transmembrane region" description="Helical" evidence="1">
    <location>
        <begin position="909"/>
        <end position="931"/>
    </location>
</feature>
<evidence type="ECO:0008006" key="4">
    <source>
        <dbReference type="Google" id="ProtNLM"/>
    </source>
</evidence>
<gene>
    <name evidence="2" type="ORF">PPRIM_AZ9-3.1.T2320001</name>
</gene>
<evidence type="ECO:0000313" key="2">
    <source>
        <dbReference type="EMBL" id="CAD8118266.1"/>
    </source>
</evidence>
<dbReference type="OMA" id="MIINTIN"/>
<comment type="caution">
    <text evidence="2">The sequence shown here is derived from an EMBL/GenBank/DDBJ whole genome shotgun (WGS) entry which is preliminary data.</text>
</comment>
<keyword evidence="1" id="KW-0472">Membrane</keyword>
<reference evidence="2" key="1">
    <citation type="submission" date="2021-01" db="EMBL/GenBank/DDBJ databases">
        <authorList>
            <consortium name="Genoscope - CEA"/>
            <person name="William W."/>
        </authorList>
    </citation>
    <scope>NUCLEOTIDE SEQUENCE</scope>
</reference>
<proteinExistence type="predicted"/>
<keyword evidence="1" id="KW-0812">Transmembrane</keyword>
<evidence type="ECO:0000256" key="1">
    <source>
        <dbReference type="SAM" id="Phobius"/>
    </source>
</evidence>
<feature type="transmembrane region" description="Helical" evidence="1">
    <location>
        <begin position="1244"/>
        <end position="1266"/>
    </location>
</feature>
<accession>A0A8S1QRB0</accession>
<evidence type="ECO:0000313" key="3">
    <source>
        <dbReference type="Proteomes" id="UP000688137"/>
    </source>
</evidence>
<dbReference type="Proteomes" id="UP000688137">
    <property type="component" value="Unassembled WGS sequence"/>
</dbReference>
<keyword evidence="1" id="KW-1133">Transmembrane helix</keyword>